<sequence>MSNQSQREEIFNSTLHAVAALVSVYGLVLLLDGETRFWHQVSFMLFAGSMMILYTSSALYHAVNGRLKRTIKKIDCLAIYLLIAGTYSPFALVLLNNVRGWVVFGIVWLLALIGIIYELIPRTDERRNIPVTIYLLMGWLALVLAAPLLDKISISGFLQLLTGGLFYTFGLIFYALEDRVRYFHAVWHVFVMAGSLFHFLVVYRYIAGA</sequence>
<keyword evidence="3" id="KW-1003">Cell membrane</keyword>
<keyword evidence="10" id="KW-1185">Reference proteome</keyword>
<feature type="transmembrane region" description="Helical" evidence="8">
    <location>
        <begin position="132"/>
        <end position="149"/>
    </location>
</feature>
<name>A0A8J6QPP1_9BACT</name>
<evidence type="ECO:0000313" key="10">
    <source>
        <dbReference type="Proteomes" id="UP000632828"/>
    </source>
</evidence>
<proteinExistence type="inferred from homology"/>
<feature type="transmembrane region" description="Helical" evidence="8">
    <location>
        <begin position="12"/>
        <end position="31"/>
    </location>
</feature>
<evidence type="ECO:0000256" key="7">
    <source>
        <dbReference type="PIRSR" id="PIRSR604254-1"/>
    </source>
</evidence>
<dbReference type="Pfam" id="PF03006">
    <property type="entry name" value="HlyIII"/>
    <property type="match status" value="1"/>
</dbReference>
<feature type="transmembrane region" description="Helical" evidence="8">
    <location>
        <begin position="37"/>
        <end position="56"/>
    </location>
</feature>
<dbReference type="EMBL" id="JACWUN010000026">
    <property type="protein sequence ID" value="MBD1401872.1"/>
    <property type="molecule type" value="Genomic_DNA"/>
</dbReference>
<keyword evidence="6 8" id="KW-0472">Membrane</keyword>
<dbReference type="GO" id="GO:0005886">
    <property type="term" value="C:plasma membrane"/>
    <property type="evidence" value="ECO:0007669"/>
    <property type="project" value="UniProtKB-SubCell"/>
</dbReference>
<dbReference type="InterPro" id="IPR005744">
    <property type="entry name" value="Hy-lIII"/>
</dbReference>
<keyword evidence="4 8" id="KW-0812">Transmembrane</keyword>
<feature type="binding site" evidence="7">
    <location>
        <position position="61"/>
    </location>
    <ligand>
        <name>Zn(2+)</name>
        <dbReference type="ChEBI" id="CHEBI:29105"/>
    </ligand>
</feature>
<feature type="transmembrane region" description="Helical" evidence="8">
    <location>
        <begin position="185"/>
        <end position="206"/>
    </location>
</feature>
<dbReference type="GO" id="GO:0140911">
    <property type="term" value="F:pore-forming activity"/>
    <property type="evidence" value="ECO:0007669"/>
    <property type="project" value="InterPro"/>
</dbReference>
<evidence type="ECO:0000256" key="8">
    <source>
        <dbReference type="SAM" id="Phobius"/>
    </source>
</evidence>
<feature type="binding site" evidence="7">
    <location>
        <position position="184"/>
    </location>
    <ligand>
        <name>Zn(2+)</name>
        <dbReference type="ChEBI" id="CHEBI:29105"/>
    </ligand>
</feature>
<feature type="binding site" evidence="7">
    <location>
        <position position="188"/>
    </location>
    <ligand>
        <name>Zn(2+)</name>
        <dbReference type="ChEBI" id="CHEBI:29105"/>
    </ligand>
</feature>
<feature type="transmembrane region" description="Helical" evidence="8">
    <location>
        <begin position="155"/>
        <end position="176"/>
    </location>
</feature>
<reference evidence="9" key="1">
    <citation type="submission" date="2020-09" db="EMBL/GenBank/DDBJ databases">
        <title>Pelobacter alkaliphilus sp. nov., a novel anaerobic arsenate-reducing bacterium from terrestrial mud volcano.</title>
        <authorList>
            <person name="Khomyakova M.A."/>
            <person name="Merkel A.Y."/>
            <person name="Slobodkin A.I."/>
        </authorList>
    </citation>
    <scope>NUCLEOTIDE SEQUENCE</scope>
    <source>
        <strain evidence="9">M08fum</strain>
    </source>
</reference>
<comment type="subcellular location">
    <subcellularLocation>
        <location evidence="1">Cell membrane</location>
        <topology evidence="1">Multi-pass membrane protein</topology>
    </subcellularLocation>
</comment>
<protein>
    <submittedName>
        <fullName evidence="9">Hemolysin III family protein</fullName>
    </submittedName>
</protein>
<evidence type="ECO:0000313" key="9">
    <source>
        <dbReference type="EMBL" id="MBD1401872.1"/>
    </source>
</evidence>
<dbReference type="Proteomes" id="UP000632828">
    <property type="component" value="Unassembled WGS sequence"/>
</dbReference>
<evidence type="ECO:0000256" key="6">
    <source>
        <dbReference type="ARBA" id="ARBA00023136"/>
    </source>
</evidence>
<evidence type="ECO:0000256" key="3">
    <source>
        <dbReference type="ARBA" id="ARBA00022475"/>
    </source>
</evidence>
<accession>A0A8J6QPP1</accession>
<keyword evidence="5 8" id="KW-1133">Transmembrane helix</keyword>
<dbReference type="NCBIfam" id="TIGR01065">
    <property type="entry name" value="hlyIII"/>
    <property type="match status" value="1"/>
</dbReference>
<feature type="transmembrane region" description="Helical" evidence="8">
    <location>
        <begin position="77"/>
        <end position="95"/>
    </location>
</feature>
<keyword evidence="7" id="KW-0862">Zinc</keyword>
<dbReference type="RefSeq" id="WP_191157905.1">
    <property type="nucleotide sequence ID" value="NZ_JACWUN010000026.1"/>
</dbReference>
<evidence type="ECO:0000256" key="4">
    <source>
        <dbReference type="ARBA" id="ARBA00022692"/>
    </source>
</evidence>
<dbReference type="PANTHER" id="PTHR20855:SF3">
    <property type="entry name" value="LD03007P"/>
    <property type="match status" value="1"/>
</dbReference>
<dbReference type="AlphaFoldDB" id="A0A8J6QPP1"/>
<feature type="transmembrane region" description="Helical" evidence="8">
    <location>
        <begin position="101"/>
        <end position="120"/>
    </location>
</feature>
<comment type="similarity">
    <text evidence="2">Belongs to the UPF0073 (Hly-III) family.</text>
</comment>
<dbReference type="PANTHER" id="PTHR20855">
    <property type="entry name" value="ADIPOR/PROGESTIN RECEPTOR-RELATED"/>
    <property type="match status" value="1"/>
</dbReference>
<organism evidence="9 10">
    <name type="scientific">Pelovirga terrestris</name>
    <dbReference type="NCBI Taxonomy" id="2771352"/>
    <lineage>
        <taxon>Bacteria</taxon>
        <taxon>Pseudomonadati</taxon>
        <taxon>Thermodesulfobacteriota</taxon>
        <taxon>Desulfuromonadia</taxon>
        <taxon>Geobacterales</taxon>
        <taxon>Geobacteraceae</taxon>
        <taxon>Pelovirga</taxon>
    </lineage>
</organism>
<evidence type="ECO:0000256" key="5">
    <source>
        <dbReference type="ARBA" id="ARBA00022989"/>
    </source>
</evidence>
<evidence type="ECO:0000256" key="2">
    <source>
        <dbReference type="ARBA" id="ARBA00008488"/>
    </source>
</evidence>
<comment type="caution">
    <text evidence="9">The sequence shown here is derived from an EMBL/GenBank/DDBJ whole genome shotgun (WGS) entry which is preliminary data.</text>
</comment>
<evidence type="ECO:0000256" key="1">
    <source>
        <dbReference type="ARBA" id="ARBA00004651"/>
    </source>
</evidence>
<dbReference type="InterPro" id="IPR004254">
    <property type="entry name" value="AdipoR/HlyIII-related"/>
</dbReference>
<keyword evidence="7" id="KW-0479">Metal-binding</keyword>
<dbReference type="GO" id="GO:0046872">
    <property type="term" value="F:metal ion binding"/>
    <property type="evidence" value="ECO:0007669"/>
    <property type="project" value="UniProtKB-KW"/>
</dbReference>
<gene>
    <name evidence="9" type="ORF">ICT70_14515</name>
</gene>